<reference evidence="2 3" key="1">
    <citation type="journal article" date="2012" name="Genome Biol.">
        <title>Genome and low-iron response of an oceanic diatom adapted to chronic iron limitation.</title>
        <authorList>
            <person name="Lommer M."/>
            <person name="Specht M."/>
            <person name="Roy A.S."/>
            <person name="Kraemer L."/>
            <person name="Andreson R."/>
            <person name="Gutowska M.A."/>
            <person name="Wolf J."/>
            <person name="Bergner S.V."/>
            <person name="Schilhabel M.B."/>
            <person name="Klostermeier U.C."/>
            <person name="Beiko R.G."/>
            <person name="Rosenstiel P."/>
            <person name="Hippler M."/>
            <person name="Laroche J."/>
        </authorList>
    </citation>
    <scope>NUCLEOTIDE SEQUENCE [LARGE SCALE GENOMIC DNA]</scope>
    <source>
        <strain evidence="2 3">CCMP1005</strain>
    </source>
</reference>
<organism evidence="2 3">
    <name type="scientific">Thalassiosira oceanica</name>
    <name type="common">Marine diatom</name>
    <dbReference type="NCBI Taxonomy" id="159749"/>
    <lineage>
        <taxon>Eukaryota</taxon>
        <taxon>Sar</taxon>
        <taxon>Stramenopiles</taxon>
        <taxon>Ochrophyta</taxon>
        <taxon>Bacillariophyta</taxon>
        <taxon>Coscinodiscophyceae</taxon>
        <taxon>Thalassiosirophycidae</taxon>
        <taxon>Thalassiosirales</taxon>
        <taxon>Thalassiosiraceae</taxon>
        <taxon>Thalassiosira</taxon>
    </lineage>
</organism>
<evidence type="ECO:0000313" key="3">
    <source>
        <dbReference type="Proteomes" id="UP000266841"/>
    </source>
</evidence>
<dbReference type="EMBL" id="AGNL01001386">
    <property type="protein sequence ID" value="EJK77036.1"/>
    <property type="molecule type" value="Genomic_DNA"/>
</dbReference>
<comment type="caution">
    <text evidence="2">The sequence shown here is derived from an EMBL/GenBank/DDBJ whole genome shotgun (WGS) entry which is preliminary data.</text>
</comment>
<sequence>MLPPAVRYTRRTRSAGRSAELRRLVMDDAAGDGEITPAGAACPPLAGSSLMVSSWRRKPEDRHASVQWPSPWHGLRPHQKPASPRAETLEDEDLLDRASQKW</sequence>
<accession>K0TND1</accession>
<evidence type="ECO:0000256" key="1">
    <source>
        <dbReference type="SAM" id="MobiDB-lite"/>
    </source>
</evidence>
<proteinExistence type="predicted"/>
<keyword evidence="3" id="KW-1185">Reference proteome</keyword>
<dbReference type="Proteomes" id="UP000266841">
    <property type="component" value="Unassembled WGS sequence"/>
</dbReference>
<evidence type="ECO:0000313" key="2">
    <source>
        <dbReference type="EMBL" id="EJK77036.1"/>
    </source>
</evidence>
<feature type="region of interest" description="Disordered" evidence="1">
    <location>
        <begin position="54"/>
        <end position="102"/>
    </location>
</feature>
<protein>
    <submittedName>
        <fullName evidence="2">Uncharacterized protein</fullName>
    </submittedName>
</protein>
<name>K0TND1_THAOC</name>
<gene>
    <name evidence="2" type="ORF">THAOC_01159</name>
</gene>
<dbReference type="AlphaFoldDB" id="K0TND1"/>